<dbReference type="PANTHER" id="PTHR44688:SF16">
    <property type="entry name" value="DNA-BINDING TRANSCRIPTIONAL ACTIVATOR DEVR_DOSR"/>
    <property type="match status" value="1"/>
</dbReference>
<evidence type="ECO:0000259" key="4">
    <source>
        <dbReference type="PROSITE" id="PS50043"/>
    </source>
</evidence>
<feature type="domain" description="HTH luxR-type" evidence="4">
    <location>
        <begin position="239"/>
        <end position="304"/>
    </location>
</feature>
<dbReference type="SUPFAM" id="SSF46894">
    <property type="entry name" value="C-terminal effector domain of the bipartite response regulators"/>
    <property type="match status" value="1"/>
</dbReference>
<dbReference type="PROSITE" id="PS50043">
    <property type="entry name" value="HTH_LUXR_2"/>
    <property type="match status" value="1"/>
</dbReference>
<dbReference type="Pfam" id="PF07302">
    <property type="entry name" value="AroM"/>
    <property type="match status" value="1"/>
</dbReference>
<dbReference type="GO" id="GO:0006355">
    <property type="term" value="P:regulation of DNA-templated transcription"/>
    <property type="evidence" value="ECO:0007669"/>
    <property type="project" value="InterPro"/>
</dbReference>
<dbReference type="InterPro" id="IPR010843">
    <property type="entry name" value="Uncharacterised_AroM"/>
</dbReference>
<dbReference type="EMBL" id="VDDA01000039">
    <property type="protein sequence ID" value="TNC07206.1"/>
    <property type="molecule type" value="Genomic_DNA"/>
</dbReference>
<accession>A0A5C4L841</accession>
<evidence type="ECO:0000313" key="6">
    <source>
        <dbReference type="Proteomes" id="UP000305267"/>
    </source>
</evidence>
<dbReference type="CDD" id="cd06170">
    <property type="entry name" value="LuxR_C_like"/>
    <property type="match status" value="1"/>
</dbReference>
<dbReference type="RefSeq" id="WP_139040275.1">
    <property type="nucleotide sequence ID" value="NZ_VDDA01000039.1"/>
</dbReference>
<keyword evidence="6" id="KW-1185">Reference proteome</keyword>
<organism evidence="5 6">
    <name type="scientific">Methylobacterium terricola</name>
    <dbReference type="NCBI Taxonomy" id="2583531"/>
    <lineage>
        <taxon>Bacteria</taxon>
        <taxon>Pseudomonadati</taxon>
        <taxon>Pseudomonadota</taxon>
        <taxon>Alphaproteobacteria</taxon>
        <taxon>Hyphomicrobiales</taxon>
        <taxon>Methylobacteriaceae</taxon>
        <taxon>Methylobacterium</taxon>
    </lineage>
</organism>
<name>A0A5C4L841_9HYPH</name>
<dbReference type="Gene3D" id="1.10.10.10">
    <property type="entry name" value="Winged helix-like DNA-binding domain superfamily/Winged helix DNA-binding domain"/>
    <property type="match status" value="1"/>
</dbReference>
<dbReference type="SMART" id="SM00421">
    <property type="entry name" value="HTH_LUXR"/>
    <property type="match status" value="1"/>
</dbReference>
<dbReference type="InterPro" id="IPR000792">
    <property type="entry name" value="Tscrpt_reg_LuxR_C"/>
</dbReference>
<dbReference type="AlphaFoldDB" id="A0A5C4L841"/>
<sequence length="308" mass="32654">MAGRLKRVVFIEAGQSPRDDIVPEILLQLNGPVEPVERGALDGLSAAEIAALEPDAGEASLVTRLRSGADVVVSKAAVGERMAGILASLRPREFDLVVILSTGLLRDFDSPTPMVNAQRAIESGIRALAAEEQRLGIVQPIARQIEEVRLPTLAGYPVTITHAMPGDRDALARAIVDLGGCEVIVLNSVAFDERDRAIVARATGRPVVLARRIVAGAIRLLLDQGGEPAGDARAGPADYGERLSRLTPRERQVLSLMAEGLTSKAIGRQLAISPKTVEIHRSKVMGKMEVGSLGALIRLVMASEAPDA</sequence>
<dbReference type="InterPro" id="IPR036388">
    <property type="entry name" value="WH-like_DNA-bd_sf"/>
</dbReference>
<dbReference type="PANTHER" id="PTHR44688">
    <property type="entry name" value="DNA-BINDING TRANSCRIPTIONAL ACTIVATOR DEVR_DOSR"/>
    <property type="match status" value="1"/>
</dbReference>
<keyword evidence="2" id="KW-0238">DNA-binding</keyword>
<dbReference type="InterPro" id="IPR016032">
    <property type="entry name" value="Sig_transdc_resp-reg_C-effctor"/>
</dbReference>
<proteinExistence type="predicted"/>
<dbReference type="GO" id="GO:0003677">
    <property type="term" value="F:DNA binding"/>
    <property type="evidence" value="ECO:0007669"/>
    <property type="project" value="UniProtKB-KW"/>
</dbReference>
<keyword evidence="1" id="KW-0805">Transcription regulation</keyword>
<dbReference type="PRINTS" id="PR00038">
    <property type="entry name" value="HTHLUXR"/>
</dbReference>
<reference evidence="5 6" key="1">
    <citation type="submission" date="2019-06" db="EMBL/GenBank/DDBJ databases">
        <title>Genome of Methylobacterium sp. 17Sr1-39.</title>
        <authorList>
            <person name="Seo T."/>
        </authorList>
    </citation>
    <scope>NUCLEOTIDE SEQUENCE [LARGE SCALE GENOMIC DNA]</scope>
    <source>
        <strain evidence="5 6">17Sr1-39</strain>
    </source>
</reference>
<protein>
    <submittedName>
        <fullName evidence="5">LuxR family transcriptional regulator</fullName>
    </submittedName>
</protein>
<dbReference type="OrthoDB" id="8337506at2"/>
<evidence type="ECO:0000256" key="2">
    <source>
        <dbReference type="ARBA" id="ARBA00023125"/>
    </source>
</evidence>
<gene>
    <name evidence="5" type="ORF">FF100_33100</name>
</gene>
<comment type="caution">
    <text evidence="5">The sequence shown here is derived from an EMBL/GenBank/DDBJ whole genome shotgun (WGS) entry which is preliminary data.</text>
</comment>
<dbReference type="Proteomes" id="UP000305267">
    <property type="component" value="Unassembled WGS sequence"/>
</dbReference>
<evidence type="ECO:0000256" key="3">
    <source>
        <dbReference type="ARBA" id="ARBA00023163"/>
    </source>
</evidence>
<evidence type="ECO:0000256" key="1">
    <source>
        <dbReference type="ARBA" id="ARBA00023015"/>
    </source>
</evidence>
<dbReference type="Pfam" id="PF00196">
    <property type="entry name" value="GerE"/>
    <property type="match status" value="1"/>
</dbReference>
<keyword evidence="3" id="KW-0804">Transcription</keyword>
<evidence type="ECO:0000313" key="5">
    <source>
        <dbReference type="EMBL" id="TNC07206.1"/>
    </source>
</evidence>